<sequence>MFEKFIFKRKVRALVVVILRIEKQLSRFESSKNPAYVESLYRAFSSLSDKFMFFVRGKDRFGVLDVLSRIQAIIYEIGSACTKGEMDFVSKKDLDLFWKLKPVFQEKRFKDMNL</sequence>
<gene>
    <name evidence="1" type="ORF">COU07_01735</name>
</gene>
<name>A0A2H0UT51_9BACT</name>
<dbReference type="Proteomes" id="UP000231157">
    <property type="component" value="Unassembled WGS sequence"/>
</dbReference>
<comment type="caution">
    <text evidence="1">The sequence shown here is derived from an EMBL/GenBank/DDBJ whole genome shotgun (WGS) entry which is preliminary data.</text>
</comment>
<evidence type="ECO:0000313" key="1">
    <source>
        <dbReference type="EMBL" id="PIR89598.1"/>
    </source>
</evidence>
<evidence type="ECO:0000313" key="2">
    <source>
        <dbReference type="Proteomes" id="UP000231157"/>
    </source>
</evidence>
<dbReference type="AlphaFoldDB" id="A0A2H0UT51"/>
<proteinExistence type="predicted"/>
<organism evidence="1 2">
    <name type="scientific">Candidatus Harrisonbacteria bacterium CG10_big_fil_rev_8_21_14_0_10_40_38</name>
    <dbReference type="NCBI Taxonomy" id="1974583"/>
    <lineage>
        <taxon>Bacteria</taxon>
        <taxon>Candidatus Harrisoniibacteriota</taxon>
    </lineage>
</organism>
<reference evidence="2" key="1">
    <citation type="submission" date="2017-09" db="EMBL/GenBank/DDBJ databases">
        <title>Depth-based differentiation of microbial function through sediment-hosted aquifers and enrichment of novel symbionts in the deep terrestrial subsurface.</title>
        <authorList>
            <person name="Probst A.J."/>
            <person name="Ladd B."/>
            <person name="Jarett J.K."/>
            <person name="Geller-Mcgrath D.E."/>
            <person name="Sieber C.M.K."/>
            <person name="Emerson J.B."/>
            <person name="Anantharaman K."/>
            <person name="Thomas B.C."/>
            <person name="Malmstrom R."/>
            <person name="Stieglmeier M."/>
            <person name="Klingl A."/>
            <person name="Woyke T."/>
            <person name="Ryan C.M."/>
            <person name="Banfield J.F."/>
        </authorList>
    </citation>
    <scope>NUCLEOTIDE SEQUENCE [LARGE SCALE GENOMIC DNA]</scope>
</reference>
<accession>A0A2H0UT51</accession>
<dbReference type="EMBL" id="PFAZ01000001">
    <property type="protein sequence ID" value="PIR89598.1"/>
    <property type="molecule type" value="Genomic_DNA"/>
</dbReference>
<protein>
    <submittedName>
        <fullName evidence="1">Uncharacterized protein</fullName>
    </submittedName>
</protein>